<sequence length="150" mass="15405">MSPVNDDELMDRVRAVFATLEPVPGGVRAAGLAAFGFRDPDAALLELTTELTAAGPATGVRGGRPRAFTFTGTGLAVEVEVTGEGRSLEIVGQLVPPGPAQVRVRCSTGELTCRVDAAGQFAVTGVPAGPVSLLFRLPDAASIVTSWVCL</sequence>
<evidence type="ECO:0008006" key="3">
    <source>
        <dbReference type="Google" id="ProtNLM"/>
    </source>
</evidence>
<protein>
    <recommendedName>
        <fullName evidence="3">Carboxypeptidase regulatory-like domain-containing protein</fullName>
    </recommendedName>
</protein>
<organism evidence="1 2">
    <name type="scientific">Actinomadura craniellae</name>
    <dbReference type="NCBI Taxonomy" id="2231787"/>
    <lineage>
        <taxon>Bacteria</taxon>
        <taxon>Bacillati</taxon>
        <taxon>Actinomycetota</taxon>
        <taxon>Actinomycetes</taxon>
        <taxon>Streptosporangiales</taxon>
        <taxon>Thermomonosporaceae</taxon>
        <taxon>Actinomadura</taxon>
    </lineage>
</organism>
<comment type="caution">
    <text evidence="1">The sequence shown here is derived from an EMBL/GenBank/DDBJ whole genome shotgun (WGS) entry which is preliminary data.</text>
</comment>
<accession>A0A365GVZ4</accession>
<name>A0A365GVZ4_9ACTN</name>
<reference evidence="1 2" key="1">
    <citation type="submission" date="2018-06" db="EMBL/GenBank/DDBJ databases">
        <title>Actinomadura craniellae sp. nov. isolated from marine sponge Craniella sp.</title>
        <authorList>
            <person name="Li L."/>
            <person name="Xu Q.H."/>
            <person name="Lin H.W."/>
            <person name="Lu Y.H."/>
        </authorList>
    </citation>
    <scope>NUCLEOTIDE SEQUENCE [LARGE SCALE GENOMIC DNA]</scope>
    <source>
        <strain evidence="1 2">LHW63021</strain>
    </source>
</reference>
<dbReference type="Proteomes" id="UP000251891">
    <property type="component" value="Unassembled WGS sequence"/>
</dbReference>
<evidence type="ECO:0000313" key="2">
    <source>
        <dbReference type="Proteomes" id="UP000251891"/>
    </source>
</evidence>
<dbReference type="EMBL" id="QLYX01000023">
    <property type="protein sequence ID" value="RAY10965.1"/>
    <property type="molecule type" value="Genomic_DNA"/>
</dbReference>
<proteinExistence type="predicted"/>
<evidence type="ECO:0000313" key="1">
    <source>
        <dbReference type="EMBL" id="RAY10965.1"/>
    </source>
</evidence>
<keyword evidence="2" id="KW-1185">Reference proteome</keyword>
<dbReference type="AlphaFoldDB" id="A0A365GVZ4"/>
<gene>
    <name evidence="1" type="ORF">DPM19_33070</name>
</gene>